<organism evidence="4 5">
    <name type="scientific">Desulfobacula phenolica</name>
    <dbReference type="NCBI Taxonomy" id="90732"/>
    <lineage>
        <taxon>Bacteria</taxon>
        <taxon>Pseudomonadati</taxon>
        <taxon>Thermodesulfobacteriota</taxon>
        <taxon>Desulfobacteria</taxon>
        <taxon>Desulfobacterales</taxon>
        <taxon>Desulfobacteraceae</taxon>
        <taxon>Desulfobacula</taxon>
    </lineage>
</organism>
<evidence type="ECO:0000256" key="1">
    <source>
        <dbReference type="PROSITE-ProRule" id="PRU00285"/>
    </source>
</evidence>
<dbReference type="AlphaFoldDB" id="A0A1H2IMY9"/>
<feature type="domain" description="SHSP" evidence="3">
    <location>
        <begin position="35"/>
        <end position="148"/>
    </location>
</feature>
<evidence type="ECO:0000313" key="5">
    <source>
        <dbReference type="Proteomes" id="UP000199608"/>
    </source>
</evidence>
<sequence>MKHIKIRFGDNIDTHAAEEKSFEDMFQSVNPMFCLSKRTWKPQMDIFETENKIVIQAEIAGVKKEDIIIEVSNKAVKISGNRNSNHLDRTATYRLAEIQFGQFERVLYLPCVIDVEKVCATFSNGFLELVLGKLFRKNIKSKNNISIDFI</sequence>
<comment type="similarity">
    <text evidence="1 2">Belongs to the small heat shock protein (HSP20) family.</text>
</comment>
<dbReference type="InterPro" id="IPR031107">
    <property type="entry name" value="Small_HSP"/>
</dbReference>
<dbReference type="EMBL" id="FNLL01000009">
    <property type="protein sequence ID" value="SDU45529.1"/>
    <property type="molecule type" value="Genomic_DNA"/>
</dbReference>
<dbReference type="CDD" id="cd06464">
    <property type="entry name" value="ACD_sHsps-like"/>
    <property type="match status" value="1"/>
</dbReference>
<dbReference type="PROSITE" id="PS01031">
    <property type="entry name" value="SHSP"/>
    <property type="match status" value="1"/>
</dbReference>
<dbReference type="InterPro" id="IPR002068">
    <property type="entry name" value="A-crystallin/Hsp20_dom"/>
</dbReference>
<dbReference type="RefSeq" id="WP_014959342.1">
    <property type="nucleotide sequence ID" value="NZ_FNLL01000009.1"/>
</dbReference>
<dbReference type="PANTHER" id="PTHR11527">
    <property type="entry name" value="HEAT-SHOCK PROTEIN 20 FAMILY MEMBER"/>
    <property type="match status" value="1"/>
</dbReference>
<name>A0A1H2IMY9_9BACT</name>
<evidence type="ECO:0000259" key="3">
    <source>
        <dbReference type="PROSITE" id="PS01031"/>
    </source>
</evidence>
<dbReference type="Gene3D" id="2.60.40.790">
    <property type="match status" value="1"/>
</dbReference>
<gene>
    <name evidence="4" type="ORF">SAMN04487931_10932</name>
</gene>
<dbReference type="Pfam" id="PF00011">
    <property type="entry name" value="HSP20"/>
    <property type="match status" value="1"/>
</dbReference>
<keyword evidence="5" id="KW-1185">Reference proteome</keyword>
<protein>
    <submittedName>
        <fullName evidence="4">HSP20 family protein</fullName>
    </submittedName>
</protein>
<reference evidence="5" key="1">
    <citation type="submission" date="2016-10" db="EMBL/GenBank/DDBJ databases">
        <authorList>
            <person name="Varghese N."/>
            <person name="Submissions S."/>
        </authorList>
    </citation>
    <scope>NUCLEOTIDE SEQUENCE [LARGE SCALE GENOMIC DNA]</scope>
    <source>
        <strain evidence="5">DSM 3384</strain>
    </source>
</reference>
<evidence type="ECO:0000313" key="4">
    <source>
        <dbReference type="EMBL" id="SDU45529.1"/>
    </source>
</evidence>
<dbReference type="SUPFAM" id="SSF49764">
    <property type="entry name" value="HSP20-like chaperones"/>
    <property type="match status" value="1"/>
</dbReference>
<proteinExistence type="inferred from homology"/>
<evidence type="ECO:0000256" key="2">
    <source>
        <dbReference type="RuleBase" id="RU003616"/>
    </source>
</evidence>
<dbReference type="InterPro" id="IPR008978">
    <property type="entry name" value="HSP20-like_chaperone"/>
</dbReference>
<accession>A0A1H2IMY9</accession>
<dbReference type="Proteomes" id="UP000199608">
    <property type="component" value="Unassembled WGS sequence"/>
</dbReference>